<name>A0ACB7FKH9_NIBAL</name>
<dbReference type="EMBL" id="CM024789">
    <property type="protein sequence ID" value="KAG8015007.1"/>
    <property type="molecule type" value="Genomic_DNA"/>
</dbReference>
<dbReference type="Proteomes" id="UP000805704">
    <property type="component" value="Chromosome 1"/>
</dbReference>
<evidence type="ECO:0000313" key="2">
    <source>
        <dbReference type="Proteomes" id="UP000805704"/>
    </source>
</evidence>
<protein>
    <submittedName>
        <fullName evidence="1">Uncharacterized protein</fullName>
    </submittedName>
</protein>
<gene>
    <name evidence="1" type="ORF">GBF38_022242</name>
</gene>
<reference evidence="1" key="1">
    <citation type="submission" date="2020-04" db="EMBL/GenBank/DDBJ databases">
        <title>A chromosome-scale assembly and high-density genetic map of the yellow drum (Nibea albiflora) genome.</title>
        <authorList>
            <person name="Xu D."/>
            <person name="Zhang W."/>
            <person name="Chen R."/>
            <person name="Tan P."/>
            <person name="Wang L."/>
            <person name="Song H."/>
            <person name="Tian L."/>
            <person name="Zhu Q."/>
            <person name="Wang B."/>
        </authorList>
    </citation>
    <scope>NUCLEOTIDE SEQUENCE</scope>
    <source>
        <strain evidence="1">ZJHYS-2018</strain>
    </source>
</reference>
<organism evidence="1 2">
    <name type="scientific">Nibea albiflora</name>
    <name type="common">Yellow drum</name>
    <name type="synonym">Corvina albiflora</name>
    <dbReference type="NCBI Taxonomy" id="240163"/>
    <lineage>
        <taxon>Eukaryota</taxon>
        <taxon>Metazoa</taxon>
        <taxon>Chordata</taxon>
        <taxon>Craniata</taxon>
        <taxon>Vertebrata</taxon>
        <taxon>Euteleostomi</taxon>
        <taxon>Actinopterygii</taxon>
        <taxon>Neopterygii</taxon>
        <taxon>Teleostei</taxon>
        <taxon>Neoteleostei</taxon>
        <taxon>Acanthomorphata</taxon>
        <taxon>Eupercaria</taxon>
        <taxon>Sciaenidae</taxon>
        <taxon>Nibea</taxon>
    </lineage>
</organism>
<proteinExistence type="predicted"/>
<keyword evidence="2" id="KW-1185">Reference proteome</keyword>
<accession>A0ACB7FKH9</accession>
<evidence type="ECO:0000313" key="1">
    <source>
        <dbReference type="EMBL" id="KAG8015007.1"/>
    </source>
</evidence>
<sequence>SQRFHLDPETGSFTIQSLNTNDSGLYQGQIINGNGSMHKFNLTVVGVWGLRKDCEVEYLNETAGGTLSFQTGLTELAENNLILWFLLKTGETLIHVSGMEIMNAPPERFERRLYLDKTTGSLTIQHLRINDTGIYQGEMFNKNNMKICYELNLTVRKAAVPGHNTATVPGHNTATVPGHNTAAVNGRNTAAVQRSNHLAVASALAVFLVLFV</sequence>
<comment type="caution">
    <text evidence="1">The sequence shown here is derived from an EMBL/GenBank/DDBJ whole genome shotgun (WGS) entry which is preliminary data.</text>
</comment>
<feature type="non-terminal residue" evidence="1">
    <location>
        <position position="1"/>
    </location>
</feature>